<dbReference type="InterPro" id="IPR051697">
    <property type="entry name" value="Patched_domain-protein"/>
</dbReference>
<keyword evidence="12" id="KW-1185">Reference proteome</keyword>
<evidence type="ECO:0000256" key="7">
    <source>
        <dbReference type="ARBA" id="ARBA00057027"/>
    </source>
</evidence>
<keyword evidence="5 10" id="KW-0472">Membrane</keyword>
<dbReference type="InParanoid" id="A0A6P7XMA8"/>
<evidence type="ECO:0000256" key="10">
    <source>
        <dbReference type="SAM" id="Phobius"/>
    </source>
</evidence>
<accession>A0A6P7XMA8</accession>
<dbReference type="InterPro" id="IPR003392">
    <property type="entry name" value="PTHD_SSD"/>
</dbReference>
<name>A0A6P7XMA8_9AMPH</name>
<organism evidence="12 13">
    <name type="scientific">Microcaecilia unicolor</name>
    <dbReference type="NCBI Taxonomy" id="1415580"/>
    <lineage>
        <taxon>Eukaryota</taxon>
        <taxon>Metazoa</taxon>
        <taxon>Chordata</taxon>
        <taxon>Craniata</taxon>
        <taxon>Vertebrata</taxon>
        <taxon>Euteleostomi</taxon>
        <taxon>Amphibia</taxon>
        <taxon>Gymnophiona</taxon>
        <taxon>Siphonopidae</taxon>
        <taxon>Microcaecilia</taxon>
    </lineage>
</organism>
<evidence type="ECO:0000256" key="8">
    <source>
        <dbReference type="ARBA" id="ARBA00060429"/>
    </source>
</evidence>
<dbReference type="GeneID" id="115468685"/>
<comment type="subcellular location">
    <subcellularLocation>
        <location evidence="8">Cell projection</location>
        <location evidence="8">Cilium</location>
        <location evidence="8">Flagellum membrane</location>
        <topology evidence="8">Multi-pass membrane protein</topology>
    </subcellularLocation>
</comment>
<keyword evidence="4 10" id="KW-1133">Transmembrane helix</keyword>
<feature type="domain" description="SSD" evidence="11">
    <location>
        <begin position="266"/>
        <end position="423"/>
    </location>
</feature>
<feature type="transmembrane region" description="Helical" evidence="10">
    <location>
        <begin position="295"/>
        <end position="316"/>
    </location>
</feature>
<evidence type="ECO:0000259" key="11">
    <source>
        <dbReference type="PROSITE" id="PS50156"/>
    </source>
</evidence>
<sequence>MNRYHTDCLERPLFLAFRRLGALVASYPYWFLLLPMLISAGMGNGFYYLPQRKDNDIEGQFTPLGGPAKAERAVIKKLFPTNDSALFSAQRLYTEGTYASLIAVSRTGNILSPANLQEVLNVDITVQRMSGSGHNFSKLCSHTVASACASSNPLLELLNSSVKHIDNLNLTFPMFHSGERPIFLALFLGGVTLGPADRVREAKALRLLYYLREDELADRELSLQWLNNFITSIPDLLKNLNLKSIQVSYITSLSRQEEFEGNAESIIPLMSITYLLTITFSIVSCNRLDCVRNKIWVATFGVVSSGLAVLTSFGLMMFCEVPFVVTVANAPFLVLGVGVDDMFILISCWQQTKVQSNVENRMADTYAAAAVSITITTLTDVVAFYIGTMSPFQSMKSFCIYTGTALLFCYLYNITFFGAVLAINGKREEENRHWLACKIVMEDDNPERSCMYNMCCVGGAFNRTTGAEEEHPMTAFFKKYYGPFLTNKWTKVFVVVFYGGYVASSIYGCFQMQEGIDLRNLATDDSYVIPFYESEDLYFSEYGPKVMVAVTEPLPYWNSSVRNEIEKCVESLENNSYVDRNLSESWLRVYEILSKNGNITLHSEDSFYHNLGRLFTFSPDYEQDIFLSNQTIEASRFFIQTVNVTTAVDKKTLLNQLREEAKNCKIPIVIYHPAFIFFDQYIEIIRNTIQNVAIASGVMLVISLLLIPHPICSLWVMFAIASIIVGVSGFMAYWRVNLDSISMINLVICIGFSVDFSAHISYAFVSSKKSSVNEKVIDALHLLGYPIVQGALSTVLGVVALSAAGSYIFRTFFKIMFLVISFGALHGLVFIPVFLTFLEFVINQIAG</sequence>
<comment type="function">
    <text evidence="7">May play a role in sperm development or sperm function. However, does not appear to have an essential role in spermatogenesis or male fertility.</text>
</comment>
<evidence type="ECO:0000256" key="2">
    <source>
        <dbReference type="ARBA" id="ARBA00022475"/>
    </source>
</evidence>
<dbReference type="Pfam" id="PF02460">
    <property type="entry name" value="Patched"/>
    <property type="match status" value="1"/>
</dbReference>
<keyword evidence="2" id="KW-1003">Cell membrane</keyword>
<dbReference type="FunFam" id="1.20.1640.10:FF:000013">
    <property type="entry name" value="PaTched Related family"/>
    <property type="match status" value="1"/>
</dbReference>
<comment type="similarity">
    <text evidence="1">Belongs to the patched family.</text>
</comment>
<dbReference type="OrthoDB" id="6510177at2759"/>
<dbReference type="Gene3D" id="1.20.1640.10">
    <property type="entry name" value="Multidrug efflux transporter AcrB transmembrane domain"/>
    <property type="match status" value="2"/>
</dbReference>
<evidence type="ECO:0000313" key="13">
    <source>
        <dbReference type="RefSeq" id="XP_030056487.1"/>
    </source>
</evidence>
<dbReference type="Proteomes" id="UP000515156">
    <property type="component" value="Chromosome 1"/>
</dbReference>
<gene>
    <name evidence="13" type="primary">LOC115468685</name>
</gene>
<proteinExistence type="inferred from homology"/>
<feature type="transmembrane region" description="Helical" evidence="10">
    <location>
        <begin position="785"/>
        <end position="809"/>
    </location>
</feature>
<dbReference type="PROSITE" id="PS50156">
    <property type="entry name" value="SSD"/>
    <property type="match status" value="1"/>
</dbReference>
<feature type="transmembrane region" description="Helical" evidence="10">
    <location>
        <begin position="27"/>
        <end position="49"/>
    </location>
</feature>
<dbReference type="KEGG" id="muo:115468685"/>
<feature type="transmembrane region" description="Helical" evidence="10">
    <location>
        <begin position="323"/>
        <end position="346"/>
    </location>
</feature>
<evidence type="ECO:0000313" key="12">
    <source>
        <dbReference type="Proteomes" id="UP000515156"/>
    </source>
</evidence>
<dbReference type="GO" id="GO:0016020">
    <property type="term" value="C:membrane"/>
    <property type="evidence" value="ECO:0007669"/>
    <property type="project" value="InterPro"/>
</dbReference>
<protein>
    <recommendedName>
        <fullName evidence="9">Patched domain-containing protein 3</fullName>
    </recommendedName>
</protein>
<feature type="transmembrane region" description="Helical" evidence="10">
    <location>
        <begin position="746"/>
        <end position="765"/>
    </location>
</feature>
<dbReference type="PANTHER" id="PTHR10796">
    <property type="entry name" value="PATCHED-RELATED"/>
    <property type="match status" value="1"/>
</dbReference>
<feature type="transmembrane region" description="Helical" evidence="10">
    <location>
        <begin position="398"/>
        <end position="423"/>
    </location>
</feature>
<feature type="transmembrane region" description="Helical" evidence="10">
    <location>
        <begin position="816"/>
        <end position="842"/>
    </location>
</feature>
<feature type="transmembrane region" description="Helical" evidence="10">
    <location>
        <begin position="366"/>
        <end position="386"/>
    </location>
</feature>
<evidence type="ECO:0000256" key="3">
    <source>
        <dbReference type="ARBA" id="ARBA00022692"/>
    </source>
</evidence>
<keyword evidence="6" id="KW-0325">Glycoprotein</keyword>
<dbReference type="RefSeq" id="XP_030056487.1">
    <property type="nucleotide sequence ID" value="XM_030200627.1"/>
</dbReference>
<evidence type="ECO:0000256" key="1">
    <source>
        <dbReference type="ARBA" id="ARBA00005585"/>
    </source>
</evidence>
<dbReference type="AlphaFoldDB" id="A0A6P7XMA8"/>
<dbReference type="SUPFAM" id="SSF82866">
    <property type="entry name" value="Multidrug efflux transporter AcrB transmembrane domain"/>
    <property type="match status" value="2"/>
</dbReference>
<dbReference type="PANTHER" id="PTHR10796:SF60">
    <property type="entry name" value="PATCHED DOMAIN-CONTAINING PROTEIN 3"/>
    <property type="match status" value="1"/>
</dbReference>
<dbReference type="InterPro" id="IPR000731">
    <property type="entry name" value="SSD"/>
</dbReference>
<evidence type="ECO:0000256" key="4">
    <source>
        <dbReference type="ARBA" id="ARBA00022989"/>
    </source>
</evidence>
<feature type="transmembrane region" description="Helical" evidence="10">
    <location>
        <begin position="713"/>
        <end position="734"/>
    </location>
</feature>
<reference evidence="13" key="1">
    <citation type="submission" date="2025-08" db="UniProtKB">
        <authorList>
            <consortium name="RefSeq"/>
        </authorList>
    </citation>
    <scope>IDENTIFICATION</scope>
</reference>
<evidence type="ECO:0000256" key="5">
    <source>
        <dbReference type="ARBA" id="ARBA00023136"/>
    </source>
</evidence>
<dbReference type="GO" id="GO:0097225">
    <property type="term" value="C:sperm midpiece"/>
    <property type="evidence" value="ECO:0007669"/>
    <property type="project" value="UniProtKB-ARBA"/>
</dbReference>
<feature type="transmembrane region" description="Helical" evidence="10">
    <location>
        <begin position="688"/>
        <end position="707"/>
    </location>
</feature>
<evidence type="ECO:0000256" key="9">
    <source>
        <dbReference type="ARBA" id="ARBA00074262"/>
    </source>
</evidence>
<evidence type="ECO:0000256" key="6">
    <source>
        <dbReference type="ARBA" id="ARBA00023180"/>
    </source>
</evidence>
<keyword evidence="3 10" id="KW-0812">Transmembrane</keyword>
<feature type="transmembrane region" description="Helical" evidence="10">
    <location>
        <begin position="265"/>
        <end position="283"/>
    </location>
</feature>